<sequence length="123" mass="13959">MIGYSKDKYFMGNFMGIYGFSFGVGLSPGYSPGVVPNCKSKSKKLSGYSEFIFKIIQGKDSLSTYLKTKNIDENNMESVVLHACELLWKCGPRFRLVNAYVKPRYDDCSMFFLIPVELAEQFS</sequence>
<dbReference type="KEGG" id="ips:CfP315_0266"/>
<dbReference type="AlphaFoldDB" id="A0AA48IA78"/>
<evidence type="ECO:0000313" key="1">
    <source>
        <dbReference type="EMBL" id="BED91745.1"/>
    </source>
</evidence>
<proteinExistence type="predicted"/>
<protein>
    <submittedName>
        <fullName evidence="1">Uncharacterized protein</fullName>
    </submittedName>
</protein>
<accession>A0AA48IA78</accession>
<organism evidence="1">
    <name type="scientific">Candidatus Improbicoccus pseudotrichonymphae</name>
    <dbReference type="NCBI Taxonomy" id="3033792"/>
    <lineage>
        <taxon>Bacteria</taxon>
        <taxon>Bacillati</taxon>
        <taxon>Bacillota</taxon>
        <taxon>Clostridia</taxon>
        <taxon>Candidatus Improbicoccus</taxon>
    </lineage>
</organism>
<reference evidence="1" key="1">
    <citation type="journal article" date="2023" name="ISME J.">
        <title>Emergence of putative energy parasites within Clostridia revealed by genome analysis of a novel endosymbiotic clade.</title>
        <authorList>
            <person name="Takahashi K."/>
            <person name="Kuwahara H."/>
            <person name="Horikawa Y."/>
            <person name="Izawa K."/>
            <person name="Kato D."/>
            <person name="Inagaki T."/>
            <person name="Yuki M."/>
            <person name="Ohkuma M."/>
            <person name="Hongoh Y."/>
        </authorList>
    </citation>
    <scope>NUCLEOTIDE SEQUENCE</scope>
    <source>
        <strain evidence="1">CfP3-15</strain>
    </source>
</reference>
<gene>
    <name evidence="1" type="ORF">CfP315_0266</name>
</gene>
<name>A0AA48IA78_9FIRM</name>
<dbReference type="Proteomes" id="UP001337580">
    <property type="component" value="Chromosome"/>
</dbReference>
<dbReference type="EMBL" id="AP027924">
    <property type="protein sequence ID" value="BED91745.1"/>
    <property type="molecule type" value="Genomic_DNA"/>
</dbReference>